<feature type="compositionally biased region" description="Polar residues" evidence="1">
    <location>
        <begin position="1129"/>
        <end position="1139"/>
    </location>
</feature>
<comment type="caution">
    <text evidence="4">The sequence shown here is derived from an EMBL/GenBank/DDBJ whole genome shotgun (WGS) entry which is preliminary data.</text>
</comment>
<dbReference type="SUPFAM" id="SSF48065">
    <property type="entry name" value="DBL homology domain (DH-domain)"/>
    <property type="match status" value="1"/>
</dbReference>
<dbReference type="Gene3D" id="1.20.900.10">
    <property type="entry name" value="Dbl homology (DH) domain"/>
    <property type="match status" value="1"/>
</dbReference>
<dbReference type="PROSITE" id="PS50003">
    <property type="entry name" value="PH_DOMAIN"/>
    <property type="match status" value="1"/>
</dbReference>
<protein>
    <recommendedName>
        <fullName evidence="6">Dbl homology domain-containing protein</fullName>
    </recommendedName>
</protein>
<evidence type="ECO:0008006" key="6">
    <source>
        <dbReference type="Google" id="ProtNLM"/>
    </source>
</evidence>
<feature type="region of interest" description="Disordered" evidence="1">
    <location>
        <begin position="1123"/>
        <end position="1161"/>
    </location>
</feature>
<feature type="domain" description="PH" evidence="2">
    <location>
        <begin position="733"/>
        <end position="764"/>
    </location>
</feature>
<feature type="domain" description="DH" evidence="3">
    <location>
        <begin position="281"/>
        <end position="612"/>
    </location>
</feature>
<feature type="compositionally biased region" description="Low complexity" evidence="1">
    <location>
        <begin position="835"/>
        <end position="864"/>
    </location>
</feature>
<dbReference type="PROSITE" id="PS50010">
    <property type="entry name" value="DH_2"/>
    <property type="match status" value="1"/>
</dbReference>
<dbReference type="CDD" id="cd00821">
    <property type="entry name" value="PH"/>
    <property type="match status" value="1"/>
</dbReference>
<feature type="compositionally biased region" description="Low complexity" evidence="1">
    <location>
        <begin position="1002"/>
        <end position="1038"/>
    </location>
</feature>
<organism evidence="4 5">
    <name type="scientific">Lentinula lateritia</name>
    <dbReference type="NCBI Taxonomy" id="40482"/>
    <lineage>
        <taxon>Eukaryota</taxon>
        <taxon>Fungi</taxon>
        <taxon>Dikarya</taxon>
        <taxon>Basidiomycota</taxon>
        <taxon>Agaricomycotina</taxon>
        <taxon>Agaricomycetes</taxon>
        <taxon>Agaricomycetidae</taxon>
        <taxon>Agaricales</taxon>
        <taxon>Marasmiineae</taxon>
        <taxon>Omphalotaceae</taxon>
        <taxon>Lentinula</taxon>
    </lineage>
</organism>
<evidence type="ECO:0000313" key="5">
    <source>
        <dbReference type="Proteomes" id="UP001150217"/>
    </source>
</evidence>
<feature type="compositionally biased region" description="Polar residues" evidence="1">
    <location>
        <begin position="917"/>
        <end position="926"/>
    </location>
</feature>
<evidence type="ECO:0000256" key="1">
    <source>
        <dbReference type="SAM" id="MobiDB-lite"/>
    </source>
</evidence>
<dbReference type="Proteomes" id="UP001150217">
    <property type="component" value="Unassembled WGS sequence"/>
</dbReference>
<feature type="compositionally biased region" description="Polar residues" evidence="1">
    <location>
        <begin position="966"/>
        <end position="982"/>
    </location>
</feature>
<dbReference type="Gene3D" id="2.30.29.30">
    <property type="entry name" value="Pleckstrin-homology domain (PH domain)/Phosphotyrosine-binding domain (PTB)"/>
    <property type="match status" value="1"/>
</dbReference>
<evidence type="ECO:0000259" key="3">
    <source>
        <dbReference type="PROSITE" id="PS50010"/>
    </source>
</evidence>
<dbReference type="Pfam" id="PF00621">
    <property type="entry name" value="RhoGEF"/>
    <property type="match status" value="1"/>
</dbReference>
<feature type="region of interest" description="Disordered" evidence="1">
    <location>
        <begin position="1045"/>
        <end position="1064"/>
    </location>
</feature>
<dbReference type="SMART" id="SM00325">
    <property type="entry name" value="RhoGEF"/>
    <property type="match status" value="1"/>
</dbReference>
<reference evidence="4" key="1">
    <citation type="submission" date="2022-08" db="EMBL/GenBank/DDBJ databases">
        <title>A Global Phylogenomic Analysis of the Shiitake Genus Lentinula.</title>
        <authorList>
            <consortium name="DOE Joint Genome Institute"/>
            <person name="Sierra-Patev S."/>
            <person name="Min B."/>
            <person name="Naranjo-Ortiz M."/>
            <person name="Looney B."/>
            <person name="Konkel Z."/>
            <person name="Slot J.C."/>
            <person name="Sakamoto Y."/>
            <person name="Steenwyk J.L."/>
            <person name="Rokas A."/>
            <person name="Carro J."/>
            <person name="Camarero S."/>
            <person name="Ferreira P."/>
            <person name="Molpeceres G."/>
            <person name="Ruiz-Duenas F.J."/>
            <person name="Serrano A."/>
            <person name="Henrissat B."/>
            <person name="Drula E."/>
            <person name="Hughes K.W."/>
            <person name="Mata J.L."/>
            <person name="Ishikawa N.K."/>
            <person name="Vargas-Isla R."/>
            <person name="Ushijima S."/>
            <person name="Smith C.A."/>
            <person name="Ahrendt S."/>
            <person name="Andreopoulos W."/>
            <person name="He G."/>
            <person name="Labutti K."/>
            <person name="Lipzen A."/>
            <person name="Ng V."/>
            <person name="Riley R."/>
            <person name="Sandor L."/>
            <person name="Barry K."/>
            <person name="Martinez A.T."/>
            <person name="Xiao Y."/>
            <person name="Gibbons J.G."/>
            <person name="Terashima K."/>
            <person name="Grigoriev I.V."/>
            <person name="Hibbett D.S."/>
        </authorList>
    </citation>
    <scope>NUCLEOTIDE SEQUENCE</scope>
    <source>
        <strain evidence="4">RHP3577 ss4</strain>
    </source>
</reference>
<evidence type="ECO:0000259" key="2">
    <source>
        <dbReference type="PROSITE" id="PS50003"/>
    </source>
</evidence>
<keyword evidence="5" id="KW-1185">Reference proteome</keyword>
<dbReference type="InterPro" id="IPR011993">
    <property type="entry name" value="PH-like_dom_sf"/>
</dbReference>
<dbReference type="SMART" id="SM00233">
    <property type="entry name" value="PH"/>
    <property type="match status" value="1"/>
</dbReference>
<feature type="region of interest" description="Disordered" evidence="1">
    <location>
        <begin position="106"/>
        <end position="129"/>
    </location>
</feature>
<feature type="region of interest" description="Disordered" evidence="1">
    <location>
        <begin position="833"/>
        <end position="864"/>
    </location>
</feature>
<dbReference type="PANTHER" id="PTHR45818:SF3">
    <property type="entry name" value="PROTEIN VAV"/>
    <property type="match status" value="1"/>
</dbReference>
<dbReference type="EMBL" id="JANVFT010000019">
    <property type="protein sequence ID" value="KAJ4497808.1"/>
    <property type="molecule type" value="Genomic_DNA"/>
</dbReference>
<dbReference type="SUPFAM" id="SSF50729">
    <property type="entry name" value="PH domain-like"/>
    <property type="match status" value="1"/>
</dbReference>
<accession>A0ABQ8VN54</accession>
<evidence type="ECO:0000313" key="4">
    <source>
        <dbReference type="EMBL" id="KAJ4497808.1"/>
    </source>
</evidence>
<feature type="region of interest" description="Disordered" evidence="1">
    <location>
        <begin position="912"/>
        <end position="1038"/>
    </location>
</feature>
<proteinExistence type="predicted"/>
<feature type="compositionally biased region" description="Basic residues" evidence="1">
    <location>
        <begin position="945"/>
        <end position="960"/>
    </location>
</feature>
<feature type="compositionally biased region" description="Low complexity" evidence="1">
    <location>
        <begin position="927"/>
        <end position="941"/>
    </location>
</feature>
<dbReference type="InterPro" id="IPR035899">
    <property type="entry name" value="DBL_dom_sf"/>
</dbReference>
<gene>
    <name evidence="4" type="ORF">C8R41DRAFT_188893</name>
</gene>
<dbReference type="PANTHER" id="PTHR45818">
    <property type="entry name" value="PROTEIN VAV"/>
    <property type="match status" value="1"/>
</dbReference>
<name>A0ABQ8VN54_9AGAR</name>
<sequence length="1161" mass="128187">MSLQPTIFDRRSVRPAFELSRSLHSIAIPIEPHLGMAVNATTTLKKPTAGRSRRPTVTGFLPLPPISASPICTPTTGSSSREFFGSESDYSDSQSLWFSNDSYTTAPATPSEHSPTFRASPKWISTPPTPPPKLFKRSVTCVIKRPHSSFFPASSSFPAYMSPRASDQFIQRRNSVPVVATHTSSRSFSDLYPFVGGRRTRWNKTSNTGIMTSPLSSTFIPSGESTHPLVRSRPLFNVAHEVAMDHEVGPDFESRRFVSPLTTKPSVDPEMNRHKLKDDIRRYHALMELLSTEVSYMQDLRILVSIYLRQIPTLTLKRSSSTSSTFGLNSSFSALSRANSSVHLSNITGHSSYVQPLTNATSKEREKSPSRRIFKNPEIDVLTRNADEVLQFHEHFVEELRTAMAPLGIHMELSSEHSSDDEILVGNVESIDAGIAIVSTKFATEASRFTSYELFCAGHLEAIDVIRRVQNAHPTDWEAFEQKCSASAFEMLKSSDNAVPVSIPQLDSTSQSRRNSTATIDDAVRYVRSRSNSLVRDKDTSAPRNRSRLAFMDYLIKPVQRICKYPLLLEQLKSSEPLYESKIRVPWLSDRNVVVESAAQAMRHVASTVDEARRRQDVAVRSALIASRILYSHVLQSPSPSPLQVLTPSFLSSLGSCHIAGSLDVIHQRTIKQSTGTANINVKYLGAFLYRGGYLILAKVSKGRIYEPRHWFRLCDFKIIEAVESEAWLPCSFRLSCKGHEFEFAAACQQEREAWLTAIRESLAYPTSSWMNEPTASILLDRKGEIVPSMLDDPYEAIVPLPTINSVPELASDTGDQLTQTLLDALATESKMLQAAATSSPEVPSSPSRRSSSTSAQAFSTPTSPEYETFVIRRNLPAARAQIDAGLSDVISDICLSARSQAATQEEELFQPPHIPRQSSSSHPAQNSKLNSRSSTSSSLSMAKNRLRKHESVRVPRRKSLAQLVDDQSSTKNPASRTQSFTTRKRPQKLNLTSKGPEEADPLLSHPPNSSRSHSSPTFPGGSANSNSVSSDPSSALASPVLESHPAQMNGAPHSEPGCNRSRPSSLVCNVRSLFAPRPPSLINTFTPVFTTSSPATFDFKHDKPSPKNVFRRWMGSVSRSHRRALSAPENSDNMNGNSPVLPEDLDFGEPIKLVQSPSPL</sequence>
<dbReference type="InterPro" id="IPR001849">
    <property type="entry name" value="PH_domain"/>
</dbReference>
<dbReference type="InterPro" id="IPR000219">
    <property type="entry name" value="DH_dom"/>
</dbReference>